<evidence type="ECO:0000256" key="6">
    <source>
        <dbReference type="ARBA" id="ARBA00023136"/>
    </source>
</evidence>
<organism evidence="9 10">
    <name type="scientific">Micromonospora viridifaciens</name>
    <dbReference type="NCBI Taxonomy" id="1881"/>
    <lineage>
        <taxon>Bacteria</taxon>
        <taxon>Bacillati</taxon>
        <taxon>Actinomycetota</taxon>
        <taxon>Actinomycetes</taxon>
        <taxon>Micromonosporales</taxon>
        <taxon>Micromonosporaceae</taxon>
        <taxon>Micromonospora</taxon>
    </lineage>
</organism>
<keyword evidence="10" id="KW-1185">Reference proteome</keyword>
<dbReference type="EMBL" id="LT607411">
    <property type="protein sequence ID" value="SCE99129.1"/>
    <property type="molecule type" value="Genomic_DNA"/>
</dbReference>
<comment type="subcellular location">
    <subcellularLocation>
        <location evidence="1 7">Cell membrane</location>
        <topology evidence="1 7">Multi-pass membrane protein</topology>
    </subcellularLocation>
</comment>
<dbReference type="PROSITE" id="PS50928">
    <property type="entry name" value="ABC_TM1"/>
    <property type="match status" value="1"/>
</dbReference>
<dbReference type="InterPro" id="IPR035906">
    <property type="entry name" value="MetI-like_sf"/>
</dbReference>
<keyword evidence="4 7" id="KW-0812">Transmembrane</keyword>
<dbReference type="InterPro" id="IPR000515">
    <property type="entry name" value="MetI-like"/>
</dbReference>
<gene>
    <name evidence="9" type="ORF">GA0074695_2717</name>
</gene>
<keyword evidence="2 7" id="KW-0813">Transport</keyword>
<evidence type="ECO:0000256" key="2">
    <source>
        <dbReference type="ARBA" id="ARBA00022448"/>
    </source>
</evidence>
<dbReference type="GO" id="GO:0055085">
    <property type="term" value="P:transmembrane transport"/>
    <property type="evidence" value="ECO:0007669"/>
    <property type="project" value="InterPro"/>
</dbReference>
<dbReference type="CDD" id="cd06261">
    <property type="entry name" value="TM_PBP2"/>
    <property type="match status" value="1"/>
</dbReference>
<protein>
    <submittedName>
        <fullName evidence="9">Peptide/nickel transport system permease protein</fullName>
    </submittedName>
</protein>
<name>A0A1C4WSJ6_MICVI</name>
<evidence type="ECO:0000313" key="9">
    <source>
        <dbReference type="EMBL" id="SCE99129.1"/>
    </source>
</evidence>
<evidence type="ECO:0000256" key="4">
    <source>
        <dbReference type="ARBA" id="ARBA00022692"/>
    </source>
</evidence>
<dbReference type="Pfam" id="PF00528">
    <property type="entry name" value="BPD_transp_1"/>
    <property type="match status" value="1"/>
</dbReference>
<evidence type="ECO:0000256" key="3">
    <source>
        <dbReference type="ARBA" id="ARBA00022475"/>
    </source>
</evidence>
<evidence type="ECO:0000313" key="10">
    <source>
        <dbReference type="Proteomes" id="UP000198242"/>
    </source>
</evidence>
<dbReference type="SUPFAM" id="SSF161098">
    <property type="entry name" value="MetI-like"/>
    <property type="match status" value="1"/>
</dbReference>
<evidence type="ECO:0000256" key="1">
    <source>
        <dbReference type="ARBA" id="ARBA00004651"/>
    </source>
</evidence>
<evidence type="ECO:0000256" key="5">
    <source>
        <dbReference type="ARBA" id="ARBA00022989"/>
    </source>
</evidence>
<dbReference type="OrthoDB" id="9812701at2"/>
<keyword evidence="6 7" id="KW-0472">Membrane</keyword>
<evidence type="ECO:0000259" key="8">
    <source>
        <dbReference type="PROSITE" id="PS50928"/>
    </source>
</evidence>
<feature type="transmembrane region" description="Helical" evidence="7">
    <location>
        <begin position="261"/>
        <end position="281"/>
    </location>
</feature>
<keyword evidence="3" id="KW-1003">Cell membrane</keyword>
<dbReference type="GO" id="GO:0005886">
    <property type="term" value="C:plasma membrane"/>
    <property type="evidence" value="ECO:0007669"/>
    <property type="project" value="UniProtKB-SubCell"/>
</dbReference>
<reference evidence="10" key="1">
    <citation type="submission" date="2016-06" db="EMBL/GenBank/DDBJ databases">
        <authorList>
            <person name="Varghese N."/>
            <person name="Submissions Spin"/>
        </authorList>
    </citation>
    <scope>NUCLEOTIDE SEQUENCE [LARGE SCALE GENOMIC DNA]</scope>
    <source>
        <strain evidence="10">DSM 43909</strain>
    </source>
</reference>
<dbReference type="InterPro" id="IPR050366">
    <property type="entry name" value="BP-dependent_transpt_permease"/>
</dbReference>
<dbReference type="Gene3D" id="1.10.3720.10">
    <property type="entry name" value="MetI-like"/>
    <property type="match status" value="1"/>
</dbReference>
<feature type="transmembrane region" description="Helical" evidence="7">
    <location>
        <begin position="28"/>
        <end position="51"/>
    </location>
</feature>
<dbReference type="PANTHER" id="PTHR43386:SF1">
    <property type="entry name" value="D,D-DIPEPTIDE TRANSPORT SYSTEM PERMEASE PROTEIN DDPC-RELATED"/>
    <property type="match status" value="1"/>
</dbReference>
<feature type="transmembrane region" description="Helical" evidence="7">
    <location>
        <begin position="96"/>
        <end position="119"/>
    </location>
</feature>
<sequence>MSSSDTASAVATARRGTARRPRWPVRGIAANIAVGVLLLYVAAALVGTHLLPYGPNELGAGPRLQTPSAAHWLGTDALGRDQFARVVAAIRPALEAALFAVAFAIVVGTAIGIVAGFFGRVWDGVLSRVVDLLFAVPEYLLAILVLAVMGRGLVNASLAIGLIIIPRFARIARGATIEIAGRSYVDAARLCGRSRWWIMRRHILPNISSPLAIMAAINLSTVEGAYAALSFLGFGVRPPHADFGSMIASAQQYLLTDPWLVAYPSIAFVVLVLAFIFLGDAMRDHLDPRSRTSAGA</sequence>
<keyword evidence="5 7" id="KW-1133">Transmembrane helix</keyword>
<evidence type="ECO:0000256" key="7">
    <source>
        <dbReference type="RuleBase" id="RU363032"/>
    </source>
</evidence>
<dbReference type="RefSeq" id="WP_089006563.1">
    <property type="nucleotide sequence ID" value="NZ_LT607411.1"/>
</dbReference>
<dbReference type="PANTHER" id="PTHR43386">
    <property type="entry name" value="OLIGOPEPTIDE TRANSPORT SYSTEM PERMEASE PROTEIN APPC"/>
    <property type="match status" value="1"/>
</dbReference>
<comment type="similarity">
    <text evidence="7">Belongs to the binding-protein-dependent transport system permease family.</text>
</comment>
<feature type="domain" description="ABC transmembrane type-1" evidence="8">
    <location>
        <begin position="90"/>
        <end position="279"/>
    </location>
</feature>
<dbReference type="Proteomes" id="UP000198242">
    <property type="component" value="Chromosome I"/>
</dbReference>
<accession>A0A1C4WSJ6</accession>
<feature type="transmembrane region" description="Helical" evidence="7">
    <location>
        <begin position="203"/>
        <end position="229"/>
    </location>
</feature>
<dbReference type="AlphaFoldDB" id="A0A1C4WSJ6"/>
<proteinExistence type="inferred from homology"/>
<feature type="transmembrane region" description="Helical" evidence="7">
    <location>
        <begin position="139"/>
        <end position="165"/>
    </location>
</feature>